<dbReference type="InterPro" id="IPR050732">
    <property type="entry name" value="Beta-glucan_modifiers"/>
</dbReference>
<evidence type="ECO:0000256" key="2">
    <source>
        <dbReference type="ARBA" id="ARBA00004196"/>
    </source>
</evidence>
<feature type="signal peptide" evidence="6">
    <location>
        <begin position="1"/>
        <end position="18"/>
    </location>
</feature>
<evidence type="ECO:0000313" key="7">
    <source>
        <dbReference type="EMBL" id="KAK0643454.1"/>
    </source>
</evidence>
<evidence type="ECO:0000256" key="4">
    <source>
        <dbReference type="ARBA" id="ARBA00012780"/>
    </source>
</evidence>
<dbReference type="SUPFAM" id="SSF51445">
    <property type="entry name" value="(Trans)glycosidases"/>
    <property type="match status" value="1"/>
</dbReference>
<proteinExistence type="inferred from homology"/>
<dbReference type="PANTHER" id="PTHR16631:SF13">
    <property type="entry name" value="GLUCAN ENDO-1,3-BETA-GLUCOSIDASE EGLC-RELATED"/>
    <property type="match status" value="1"/>
</dbReference>
<sequence length="333" mass="35955">MYVSRLVAFAATFSSTLAAVYQGFNYGAERPEGGFRQLSHFETEFKAARNLLNAPAGGFTSARLYTTIQGGTKDNTTSAIDAAFSTDTSLLLGIWCSAGTEVFQNELKALKTAISIHGDKLTKLVVGISVGSEDIYRTTDVAIVQNKESNPGAPPSVIVSYIKQVRDAIRGTALAETPVGHVDTWTVWTNSSNQAVIDACDWIGFDAYPYYEAGMSNSIENSKSLFNTAMQKTRDAVGGKPIWVTETGFPIKGKASDQAVPSPENAKSYWDQVGCPLFGKTNVWWFWLHGVGSPDFSIISDLQNTTAEFDISCSAASVSPTSGWLPRCADTNF</sequence>
<accession>A0AA39Y007</accession>
<feature type="chain" id="PRO_5041365296" description="glucan endo-1,3-beta-D-glucosidase" evidence="6">
    <location>
        <begin position="19"/>
        <end position="333"/>
    </location>
</feature>
<comment type="similarity">
    <text evidence="3">Belongs to the glycosyl hydrolase 17 family.</text>
</comment>
<gene>
    <name evidence="7" type="ORF">B0T16DRAFT_333401</name>
</gene>
<dbReference type="AlphaFoldDB" id="A0AA39Y007"/>
<comment type="subcellular location">
    <subcellularLocation>
        <location evidence="2">Cell envelope</location>
    </subcellularLocation>
</comment>
<dbReference type="InterPro" id="IPR017853">
    <property type="entry name" value="GH"/>
</dbReference>
<evidence type="ECO:0000256" key="1">
    <source>
        <dbReference type="ARBA" id="ARBA00000382"/>
    </source>
</evidence>
<protein>
    <recommendedName>
        <fullName evidence="4">glucan endo-1,3-beta-D-glucosidase</fullName>
        <ecNumber evidence="4">3.2.1.39</ecNumber>
    </recommendedName>
</protein>
<evidence type="ECO:0000256" key="5">
    <source>
        <dbReference type="ARBA" id="ARBA00022801"/>
    </source>
</evidence>
<dbReference type="GO" id="GO:0005576">
    <property type="term" value="C:extracellular region"/>
    <property type="evidence" value="ECO:0007669"/>
    <property type="project" value="TreeGrafter"/>
</dbReference>
<keyword evidence="8" id="KW-1185">Reference proteome</keyword>
<dbReference type="GO" id="GO:0009986">
    <property type="term" value="C:cell surface"/>
    <property type="evidence" value="ECO:0007669"/>
    <property type="project" value="TreeGrafter"/>
</dbReference>
<keyword evidence="6" id="KW-0732">Signal</keyword>
<dbReference type="PANTHER" id="PTHR16631">
    <property type="entry name" value="GLUCAN 1,3-BETA-GLUCOSIDASE"/>
    <property type="match status" value="1"/>
</dbReference>
<comment type="catalytic activity">
    <reaction evidence="1">
        <text>Hydrolysis of (1-&gt;3)-beta-D-glucosidic linkages in (1-&gt;3)-beta-D-glucans.</text>
        <dbReference type="EC" id="3.2.1.39"/>
    </reaction>
</comment>
<dbReference type="Proteomes" id="UP001174936">
    <property type="component" value="Unassembled WGS sequence"/>
</dbReference>
<comment type="caution">
    <text evidence="7">The sequence shown here is derived from an EMBL/GenBank/DDBJ whole genome shotgun (WGS) entry which is preliminary data.</text>
</comment>
<dbReference type="GO" id="GO:0071555">
    <property type="term" value="P:cell wall organization"/>
    <property type="evidence" value="ECO:0007669"/>
    <property type="project" value="TreeGrafter"/>
</dbReference>
<evidence type="ECO:0000313" key="8">
    <source>
        <dbReference type="Proteomes" id="UP001174936"/>
    </source>
</evidence>
<name>A0AA39Y007_9PEZI</name>
<dbReference type="GO" id="GO:0042973">
    <property type="term" value="F:glucan endo-1,3-beta-D-glucosidase activity"/>
    <property type="evidence" value="ECO:0007669"/>
    <property type="project" value="UniProtKB-EC"/>
</dbReference>
<reference evidence="7" key="1">
    <citation type="submission" date="2023-06" db="EMBL/GenBank/DDBJ databases">
        <title>Genome-scale phylogeny and comparative genomics of the fungal order Sordariales.</title>
        <authorList>
            <consortium name="Lawrence Berkeley National Laboratory"/>
            <person name="Hensen N."/>
            <person name="Bonometti L."/>
            <person name="Westerberg I."/>
            <person name="Brannstrom I.O."/>
            <person name="Guillou S."/>
            <person name="Cros-Aarteil S."/>
            <person name="Calhoun S."/>
            <person name="Haridas S."/>
            <person name="Kuo A."/>
            <person name="Mondo S."/>
            <person name="Pangilinan J."/>
            <person name="Riley R."/>
            <person name="Labutti K."/>
            <person name="Andreopoulos B."/>
            <person name="Lipzen A."/>
            <person name="Chen C."/>
            <person name="Yanf M."/>
            <person name="Daum C."/>
            <person name="Ng V."/>
            <person name="Clum A."/>
            <person name="Steindorff A."/>
            <person name="Ohm R."/>
            <person name="Martin F."/>
            <person name="Silar P."/>
            <person name="Natvig D."/>
            <person name="Lalanne C."/>
            <person name="Gautier V."/>
            <person name="Ament-Velasquez S.L."/>
            <person name="Kruys A."/>
            <person name="Hutchinson M.I."/>
            <person name="Powell A.J."/>
            <person name="Barry K."/>
            <person name="Miller A.N."/>
            <person name="Grigoriev I.V."/>
            <person name="Debuchy R."/>
            <person name="Gladieux P."/>
            <person name="Thoren M.H."/>
            <person name="Johannesson H."/>
        </authorList>
    </citation>
    <scope>NUCLEOTIDE SEQUENCE</scope>
    <source>
        <strain evidence="7">SMH2532-1</strain>
    </source>
</reference>
<dbReference type="Gene3D" id="3.20.20.80">
    <property type="entry name" value="Glycosidases"/>
    <property type="match status" value="1"/>
</dbReference>
<evidence type="ECO:0000256" key="3">
    <source>
        <dbReference type="ARBA" id="ARBA00008773"/>
    </source>
</evidence>
<organism evidence="7 8">
    <name type="scientific">Cercophora newfieldiana</name>
    <dbReference type="NCBI Taxonomy" id="92897"/>
    <lineage>
        <taxon>Eukaryota</taxon>
        <taxon>Fungi</taxon>
        <taxon>Dikarya</taxon>
        <taxon>Ascomycota</taxon>
        <taxon>Pezizomycotina</taxon>
        <taxon>Sordariomycetes</taxon>
        <taxon>Sordariomycetidae</taxon>
        <taxon>Sordariales</taxon>
        <taxon>Lasiosphaeriaceae</taxon>
        <taxon>Cercophora</taxon>
    </lineage>
</organism>
<evidence type="ECO:0000256" key="6">
    <source>
        <dbReference type="SAM" id="SignalP"/>
    </source>
</evidence>
<dbReference type="EMBL" id="JAULSV010000005">
    <property type="protein sequence ID" value="KAK0643454.1"/>
    <property type="molecule type" value="Genomic_DNA"/>
</dbReference>
<dbReference type="GO" id="GO:0009277">
    <property type="term" value="C:fungal-type cell wall"/>
    <property type="evidence" value="ECO:0007669"/>
    <property type="project" value="TreeGrafter"/>
</dbReference>
<keyword evidence="5 7" id="KW-0378">Hydrolase</keyword>
<dbReference type="EC" id="3.2.1.39" evidence="4"/>